<dbReference type="SMART" id="SM01217">
    <property type="entry name" value="Fn3_like"/>
    <property type="match status" value="1"/>
</dbReference>
<evidence type="ECO:0000256" key="2">
    <source>
        <dbReference type="ARBA" id="ARBA00022729"/>
    </source>
</evidence>
<dbReference type="SMART" id="SM00758">
    <property type="entry name" value="PA14"/>
    <property type="match status" value="1"/>
</dbReference>
<dbReference type="SUPFAM" id="SSF56988">
    <property type="entry name" value="Anthrax protective antigen"/>
    <property type="match status" value="1"/>
</dbReference>
<evidence type="ECO:0000256" key="3">
    <source>
        <dbReference type="ARBA" id="ARBA00022801"/>
    </source>
</evidence>
<evidence type="ECO:0000259" key="4">
    <source>
        <dbReference type="PROSITE" id="PS51820"/>
    </source>
</evidence>
<dbReference type="InterPro" id="IPR037524">
    <property type="entry name" value="PA14/GLEYA"/>
</dbReference>
<dbReference type="Pfam" id="PF00933">
    <property type="entry name" value="Glyco_hydro_3"/>
    <property type="match status" value="1"/>
</dbReference>
<dbReference type="Gene3D" id="3.20.20.300">
    <property type="entry name" value="Glycoside hydrolase, family 3, N-terminal domain"/>
    <property type="match status" value="1"/>
</dbReference>
<sequence>MKKKTPNIISLVFVFCCLTVQGQKLPYQNTSLSYEERANDLVSRMTTEEKVSQMMSEAPAISRLNIPAYNWWNECLHGVARAGLATVFPQAIGLSATFDSDAMLKTAQMISDEARAKHHEAVRNGQFGIYQGLNFWSPNINIFRDPRWGRGQETYGEDPYLTSVMGESFVHGLQGDNPKYLKLVATAKHYAIHSGPEYERHSFDTDVTPYDLWDTYLPAFHHLVEKAKVESVMCAYNRFQGQACCGSSKLETEILKKQWGFKGYIVSDCGAIDDIYQHHKIVPDAEQASILAVRLGTDLECGDRYATLLEAVKNKKIDEKEIDKSVKQLFLSRMKLGMFDPDENVPYTKIPYSVVDSKEHRQQAIEMAEKSIVLLKNENHTLPLSKNIKTIAVVGPNADNAISVLGNYNGTPSHTITPLQGIKNKLGDNVKVIYEKGINFTNDTLASPVEIKNNLSSNGIKGLKAEYFNNIKLEGTPILVRNEEVIDFKGDVTTEIAPGILAKWISVRWSGIFTATKTQAMSFSVTGDDGFRLFINGKKVIDHFNYHEALTDYCTFQAEAGKSYDIKLEYFQGDQGARIKFSGVLLQKTNMQALADKLKEADAIVYVGGISPEIEGEEMPVVLDGFKKGDRTTIALPKVQTELMKYLKQTGKPLVFVMETGSALGIKWEKENVPAILNSWYGGEDAGTALANVLFGDYNPAGRLPVTFYESDKDLPDYKDYSMKNRTYRYFKGKPLYAFGYGLSYTNFNYTNLVAPKTITTGNDFNITVTIKNTGKFDGEEVAQVYVSHPDVSFEKPIRSLVAFKRIFLKADEEKKVSLTINARSLSLITPNLDRSIEPGNIQIAVGGHQPDETNSTVSTLVQLKGKKVILEK</sequence>
<dbReference type="InterPro" id="IPR036881">
    <property type="entry name" value="Glyco_hydro_3_C_sf"/>
</dbReference>
<comment type="similarity">
    <text evidence="1">Belongs to the glycosyl hydrolase 3 family.</text>
</comment>
<dbReference type="SUPFAM" id="SSF51445">
    <property type="entry name" value="(Trans)glycosidases"/>
    <property type="match status" value="1"/>
</dbReference>
<dbReference type="InterPro" id="IPR044993">
    <property type="entry name" value="BXL"/>
</dbReference>
<dbReference type="PRINTS" id="PR00133">
    <property type="entry name" value="GLHYDRLASE3"/>
</dbReference>
<dbReference type="PANTHER" id="PTHR42721:SF3">
    <property type="entry name" value="BETA-D-XYLOSIDASE 5-RELATED"/>
    <property type="match status" value="1"/>
</dbReference>
<protein>
    <submittedName>
        <fullName evidence="5">Beta-glucosidase</fullName>
    </submittedName>
</protein>
<dbReference type="Pfam" id="PF01915">
    <property type="entry name" value="Glyco_hydro_3_C"/>
    <property type="match status" value="1"/>
</dbReference>
<dbReference type="InterPro" id="IPR013783">
    <property type="entry name" value="Ig-like_fold"/>
</dbReference>
<dbReference type="OrthoDB" id="9805821at2"/>
<dbReference type="InterPro" id="IPR001764">
    <property type="entry name" value="Glyco_hydro_3_N"/>
</dbReference>
<feature type="domain" description="PA14" evidence="4">
    <location>
        <begin position="458"/>
        <end position="599"/>
    </location>
</feature>
<organism evidence="5 6">
    <name type="scientific">Flavobacterium phragmitis</name>
    <dbReference type="NCBI Taxonomy" id="739143"/>
    <lineage>
        <taxon>Bacteria</taxon>
        <taxon>Pseudomonadati</taxon>
        <taxon>Bacteroidota</taxon>
        <taxon>Flavobacteriia</taxon>
        <taxon>Flavobacteriales</taxon>
        <taxon>Flavobacteriaceae</taxon>
        <taxon>Flavobacterium</taxon>
    </lineage>
</organism>
<dbReference type="Pfam" id="PF14310">
    <property type="entry name" value="Fn3-like"/>
    <property type="match status" value="1"/>
</dbReference>
<keyword evidence="3" id="KW-0378">Hydrolase</keyword>
<dbReference type="Gene3D" id="3.40.50.1700">
    <property type="entry name" value="Glycoside hydrolase family 3 C-terminal domain"/>
    <property type="match status" value="2"/>
</dbReference>
<dbReference type="InterPro" id="IPR002772">
    <property type="entry name" value="Glyco_hydro_3_C"/>
</dbReference>
<dbReference type="InterPro" id="IPR036962">
    <property type="entry name" value="Glyco_hydro_3_N_sf"/>
</dbReference>
<dbReference type="InterPro" id="IPR017853">
    <property type="entry name" value="GH"/>
</dbReference>
<dbReference type="Proteomes" id="UP000199672">
    <property type="component" value="Unassembled WGS sequence"/>
</dbReference>
<dbReference type="PROSITE" id="PS51820">
    <property type="entry name" value="PA14"/>
    <property type="match status" value="1"/>
</dbReference>
<dbReference type="STRING" id="739143.SAMN05216297_101592"/>
<dbReference type="InterPro" id="IPR011658">
    <property type="entry name" value="PA14_dom"/>
</dbReference>
<evidence type="ECO:0000313" key="5">
    <source>
        <dbReference type="EMBL" id="SFC65444.1"/>
    </source>
</evidence>
<keyword evidence="2" id="KW-0732">Signal</keyword>
<dbReference type="GO" id="GO:0045493">
    <property type="term" value="P:xylan catabolic process"/>
    <property type="evidence" value="ECO:0007669"/>
    <property type="project" value="InterPro"/>
</dbReference>
<accession>A0A1I1KXC7</accession>
<dbReference type="SUPFAM" id="SSF52279">
    <property type="entry name" value="Beta-D-glucan exohydrolase, C-terminal domain"/>
    <property type="match status" value="1"/>
</dbReference>
<dbReference type="Pfam" id="PF07691">
    <property type="entry name" value="PA14"/>
    <property type="match status" value="1"/>
</dbReference>
<dbReference type="EMBL" id="FOMH01000001">
    <property type="protein sequence ID" value="SFC65444.1"/>
    <property type="molecule type" value="Genomic_DNA"/>
</dbReference>
<name>A0A1I1KXC7_9FLAO</name>
<dbReference type="GO" id="GO:0009044">
    <property type="term" value="F:xylan 1,4-beta-xylosidase activity"/>
    <property type="evidence" value="ECO:0007669"/>
    <property type="project" value="InterPro"/>
</dbReference>
<dbReference type="Gene3D" id="2.60.40.10">
    <property type="entry name" value="Immunoglobulins"/>
    <property type="match status" value="1"/>
</dbReference>
<proteinExistence type="inferred from homology"/>
<evidence type="ECO:0000256" key="1">
    <source>
        <dbReference type="ARBA" id="ARBA00005336"/>
    </source>
</evidence>
<dbReference type="GO" id="GO:0031222">
    <property type="term" value="P:arabinan catabolic process"/>
    <property type="evidence" value="ECO:0007669"/>
    <property type="project" value="TreeGrafter"/>
</dbReference>
<evidence type="ECO:0000313" key="6">
    <source>
        <dbReference type="Proteomes" id="UP000199672"/>
    </source>
</evidence>
<dbReference type="GO" id="GO:0046556">
    <property type="term" value="F:alpha-L-arabinofuranosidase activity"/>
    <property type="evidence" value="ECO:0007669"/>
    <property type="project" value="TreeGrafter"/>
</dbReference>
<gene>
    <name evidence="5" type="ORF">SAMN05216297_101592</name>
</gene>
<dbReference type="PANTHER" id="PTHR42721">
    <property type="entry name" value="SUGAR HYDROLASE-RELATED"/>
    <property type="match status" value="1"/>
</dbReference>
<dbReference type="AlphaFoldDB" id="A0A1I1KXC7"/>
<dbReference type="RefSeq" id="WP_091490681.1">
    <property type="nucleotide sequence ID" value="NZ_FOMH01000001.1"/>
</dbReference>
<reference evidence="6" key="1">
    <citation type="submission" date="2016-10" db="EMBL/GenBank/DDBJ databases">
        <authorList>
            <person name="Varghese N."/>
            <person name="Submissions S."/>
        </authorList>
    </citation>
    <scope>NUCLEOTIDE SEQUENCE [LARGE SCALE GENOMIC DNA]</scope>
    <source>
        <strain evidence="6">CGMCC 1.10370</strain>
    </source>
</reference>
<dbReference type="InterPro" id="IPR026891">
    <property type="entry name" value="Fn3-like"/>
</dbReference>
<keyword evidence="6" id="KW-1185">Reference proteome</keyword>